<organism evidence="2">
    <name type="scientific">uncultured Nocardioidaceae bacterium</name>
    <dbReference type="NCBI Taxonomy" id="253824"/>
    <lineage>
        <taxon>Bacteria</taxon>
        <taxon>Bacillati</taxon>
        <taxon>Actinomycetota</taxon>
        <taxon>Actinomycetes</taxon>
        <taxon>Propionibacteriales</taxon>
        <taxon>Nocardioidaceae</taxon>
        <taxon>environmental samples</taxon>
    </lineage>
</organism>
<feature type="non-terminal residue" evidence="2">
    <location>
        <position position="1"/>
    </location>
</feature>
<dbReference type="EMBL" id="CADCUH010000011">
    <property type="protein sequence ID" value="CAA9316417.1"/>
    <property type="molecule type" value="Genomic_DNA"/>
</dbReference>
<feature type="compositionally biased region" description="Low complexity" evidence="1">
    <location>
        <begin position="39"/>
        <end position="54"/>
    </location>
</feature>
<sequence length="257" mass="28071">EVDRHRVLRLVRRPRLERERVRRGGPCRRCGRRRPPVPAAARPRVGRPGSAAAPLRPPHRRRGPHQPPARRPLLRPQRLLRAAQVPPRRSAAEAADLGSPGAALARRPRLRPAARAGDGRGVHVPAGQEEAVPGRAVPGHRAARRPPRRGVRLPHRARRQGAGVLRGHRRLPTVDRAGAGRRPAAGGGGVPRRRRQPAARAHDRLAGSRHRRRGGGRAAGPHPRAAVARRPGRVAGGQGSLHRTHVPRHRGRDVRPV</sequence>
<accession>A0A6J4KVA0</accession>
<feature type="compositionally biased region" description="Low complexity" evidence="1">
    <location>
        <begin position="219"/>
        <end position="229"/>
    </location>
</feature>
<keyword evidence="2" id="KW-0378">Hydrolase</keyword>
<feature type="compositionally biased region" description="Basic residues" evidence="1">
    <location>
        <begin position="141"/>
        <end position="159"/>
    </location>
</feature>
<name>A0A6J4KVA0_9ACTN</name>
<evidence type="ECO:0000256" key="1">
    <source>
        <dbReference type="SAM" id="MobiDB-lite"/>
    </source>
</evidence>
<proteinExistence type="predicted"/>
<dbReference type="GO" id="GO:0016787">
    <property type="term" value="F:hydrolase activity"/>
    <property type="evidence" value="ECO:0007669"/>
    <property type="project" value="UniProtKB-KW"/>
</dbReference>
<evidence type="ECO:0000313" key="2">
    <source>
        <dbReference type="EMBL" id="CAA9316417.1"/>
    </source>
</evidence>
<reference evidence="2" key="1">
    <citation type="submission" date="2020-02" db="EMBL/GenBank/DDBJ databases">
        <authorList>
            <person name="Meier V. D."/>
        </authorList>
    </citation>
    <scope>NUCLEOTIDE SEQUENCE</scope>
    <source>
        <strain evidence="2">AVDCRST_MAG36</strain>
    </source>
</reference>
<feature type="region of interest" description="Disordered" evidence="1">
    <location>
        <begin position="14"/>
        <end position="257"/>
    </location>
</feature>
<dbReference type="AlphaFoldDB" id="A0A6J4KVA0"/>
<protein>
    <submittedName>
        <fullName evidence="2">Metal-dependent hydrolases of the beta-lactamase superfamily III</fullName>
    </submittedName>
</protein>
<feature type="compositionally biased region" description="Basic residues" evidence="1">
    <location>
        <begin position="23"/>
        <end position="35"/>
    </location>
</feature>
<feature type="compositionally biased region" description="Basic residues" evidence="1">
    <location>
        <begin position="242"/>
        <end position="257"/>
    </location>
</feature>
<feature type="compositionally biased region" description="Low complexity" evidence="1">
    <location>
        <begin position="74"/>
        <end position="84"/>
    </location>
</feature>
<feature type="non-terminal residue" evidence="2">
    <location>
        <position position="257"/>
    </location>
</feature>
<gene>
    <name evidence="2" type="ORF">AVDCRST_MAG36-143</name>
</gene>